<sequence length="437" mass="48594">MNNSPLDKKLVEDKIAQLRIPDIGKASIREIVALVNLVEEASDFKYIRMEMGVPGLPPAKVGVEAEKDALDRGVSAIYPMVDGIKPLKEESSKFIKNFLNVDVAPAGCIPTTGSMQGTYAAFMAAGNCDKKKDTVLFIDPGFPVQKQQMMVLGQKYETFDVFNYRGDKLKEKLESFLAKGNINSIVYSNPNNPAWICFNDEELKIIGELANKYDVIVMEDLAYFGMDFRTDFSKPGEAPFPPSVAHYTDNYVLFISSSKIFSYAGQRIGIMAISDKLFSRDYPDLQERFKGTTFGSTITLRLLYSLSSGTSHSAQWALAAMFKAANEGEFNFVEGVKAYGERAKEMKRLFLENGFKVVYENDLGVPIADGFYFTIGYPGMTGNELVANLLFYGISAIALDNTGSDEEGIRACVSFVLPHQFGDLEERLKLFNENFSK</sequence>
<keyword evidence="3 7" id="KW-0032">Aminotransferase</keyword>
<dbReference type="AlphaFoldDB" id="A0A0D8JA85"/>
<evidence type="ECO:0000256" key="3">
    <source>
        <dbReference type="ARBA" id="ARBA00022576"/>
    </source>
</evidence>
<evidence type="ECO:0000313" key="8">
    <source>
        <dbReference type="Proteomes" id="UP000032544"/>
    </source>
</evidence>
<dbReference type="GO" id="GO:0006520">
    <property type="term" value="P:amino acid metabolic process"/>
    <property type="evidence" value="ECO:0007669"/>
    <property type="project" value="InterPro"/>
</dbReference>
<evidence type="ECO:0000256" key="2">
    <source>
        <dbReference type="ARBA" id="ARBA00007441"/>
    </source>
</evidence>
<dbReference type="Gene3D" id="3.90.1150.100">
    <property type="match status" value="2"/>
</dbReference>
<dbReference type="InterPro" id="IPR015421">
    <property type="entry name" value="PyrdxlP-dep_Trfase_major"/>
</dbReference>
<organism evidence="7 8">
    <name type="scientific">Draconibacterium sediminis</name>
    <dbReference type="NCBI Taxonomy" id="1544798"/>
    <lineage>
        <taxon>Bacteria</taxon>
        <taxon>Pseudomonadati</taxon>
        <taxon>Bacteroidota</taxon>
        <taxon>Bacteroidia</taxon>
        <taxon>Marinilabiliales</taxon>
        <taxon>Prolixibacteraceae</taxon>
        <taxon>Draconibacterium</taxon>
    </lineage>
</organism>
<dbReference type="STRING" id="1544798.LH29_12060"/>
<comment type="cofactor">
    <cofactor evidence="1">
        <name>pyridoxal 5'-phosphate</name>
        <dbReference type="ChEBI" id="CHEBI:597326"/>
    </cofactor>
</comment>
<feature type="domain" description="Aminotransferase class I/classII large" evidence="6">
    <location>
        <begin position="55"/>
        <end position="359"/>
    </location>
</feature>
<dbReference type="GO" id="GO:0030170">
    <property type="term" value="F:pyridoxal phosphate binding"/>
    <property type="evidence" value="ECO:0007669"/>
    <property type="project" value="InterPro"/>
</dbReference>
<dbReference type="Proteomes" id="UP000032544">
    <property type="component" value="Unassembled WGS sequence"/>
</dbReference>
<dbReference type="InterPro" id="IPR050596">
    <property type="entry name" value="AspAT/PAT-like"/>
</dbReference>
<comment type="caution">
    <text evidence="7">The sequence shown here is derived from an EMBL/GenBank/DDBJ whole genome shotgun (WGS) entry which is preliminary data.</text>
</comment>
<keyword evidence="4 7" id="KW-0808">Transferase</keyword>
<evidence type="ECO:0000259" key="6">
    <source>
        <dbReference type="Pfam" id="PF00155"/>
    </source>
</evidence>
<dbReference type="CDD" id="cd00609">
    <property type="entry name" value="AAT_like"/>
    <property type="match status" value="1"/>
</dbReference>
<dbReference type="Gene3D" id="3.40.640.10">
    <property type="entry name" value="Type I PLP-dependent aspartate aminotransferase-like (Major domain)"/>
    <property type="match status" value="1"/>
</dbReference>
<evidence type="ECO:0000313" key="7">
    <source>
        <dbReference type="EMBL" id="KJF43807.1"/>
    </source>
</evidence>
<name>A0A0D8JA85_9BACT</name>
<accession>A0A0D8JA85</accession>
<dbReference type="PANTHER" id="PTHR46383">
    <property type="entry name" value="ASPARTATE AMINOTRANSFERASE"/>
    <property type="match status" value="1"/>
</dbReference>
<protein>
    <submittedName>
        <fullName evidence="7">Aminotransferase</fullName>
    </submittedName>
</protein>
<comment type="similarity">
    <text evidence="2">Belongs to the class-I pyridoxal-phosphate-dependent aminotransferase family.</text>
</comment>
<dbReference type="SUPFAM" id="SSF53383">
    <property type="entry name" value="PLP-dependent transferases"/>
    <property type="match status" value="1"/>
</dbReference>
<proteinExistence type="inferred from homology"/>
<gene>
    <name evidence="7" type="ORF">LH29_12060</name>
</gene>
<evidence type="ECO:0000256" key="5">
    <source>
        <dbReference type="ARBA" id="ARBA00022898"/>
    </source>
</evidence>
<evidence type="ECO:0000256" key="1">
    <source>
        <dbReference type="ARBA" id="ARBA00001933"/>
    </source>
</evidence>
<dbReference type="PANTHER" id="PTHR46383:SF1">
    <property type="entry name" value="ASPARTATE AMINOTRANSFERASE"/>
    <property type="match status" value="1"/>
</dbReference>
<dbReference type="InterPro" id="IPR015424">
    <property type="entry name" value="PyrdxlP-dep_Trfase"/>
</dbReference>
<keyword evidence="8" id="KW-1185">Reference proteome</keyword>
<dbReference type="EMBL" id="JRHC01000002">
    <property type="protein sequence ID" value="KJF43807.1"/>
    <property type="molecule type" value="Genomic_DNA"/>
</dbReference>
<dbReference type="InterPro" id="IPR004839">
    <property type="entry name" value="Aminotransferase_I/II_large"/>
</dbReference>
<keyword evidence="5" id="KW-0663">Pyridoxal phosphate</keyword>
<dbReference type="Pfam" id="PF00155">
    <property type="entry name" value="Aminotran_1_2"/>
    <property type="match status" value="1"/>
</dbReference>
<dbReference type="GO" id="GO:0008483">
    <property type="term" value="F:transaminase activity"/>
    <property type="evidence" value="ECO:0007669"/>
    <property type="project" value="UniProtKB-KW"/>
</dbReference>
<evidence type="ECO:0000256" key="4">
    <source>
        <dbReference type="ARBA" id="ARBA00022679"/>
    </source>
</evidence>
<dbReference type="PATRIC" id="fig|1544798.3.peg.2568"/>
<dbReference type="OrthoDB" id="1112781at2"/>
<reference evidence="7 8" key="1">
    <citation type="submission" date="2014-09" db="EMBL/GenBank/DDBJ databases">
        <title>Draft Genome Sequence of Draconibacterium sp. JN14CK-3.</title>
        <authorList>
            <person name="Dong C."/>
            <person name="Lai Q."/>
            <person name="Shao Z."/>
        </authorList>
    </citation>
    <scope>NUCLEOTIDE SEQUENCE [LARGE SCALE GENOMIC DNA]</scope>
    <source>
        <strain evidence="7 8">JN14CK-3</strain>
    </source>
</reference>
<dbReference type="RefSeq" id="WP_045029802.1">
    <property type="nucleotide sequence ID" value="NZ_JRHC01000002.1"/>
</dbReference>